<accession>A0A410MIF2</accession>
<protein>
    <submittedName>
        <fullName evidence="1">Uncharacterized protein</fullName>
    </submittedName>
</protein>
<sequence length="131" mass="15390">MIKANRSIMVVIFLVILLAGCELDDRYVYEGQSQNWHAQLDYIEGDPGQTYDLYYTYKGELEDLSDVEEMIFSYEMENQSGNSTINFEGSPPDEKQYWNTISFQGVDVEEMEQIDVAVEWKDQRESFQIKR</sequence>
<dbReference type="OrthoDB" id="2989717at2"/>
<dbReference type="RefSeq" id="WP_128526735.1">
    <property type="nucleotide sequence ID" value="NZ_CP026118.1"/>
</dbReference>
<dbReference type="AlphaFoldDB" id="A0A410MIF2"/>
<proteinExistence type="predicted"/>
<dbReference type="EMBL" id="CP026118">
    <property type="protein sequence ID" value="QAS54473.1"/>
    <property type="molecule type" value="Genomic_DNA"/>
</dbReference>
<name>A0A410MIF2_9BACI</name>
<dbReference type="PROSITE" id="PS51257">
    <property type="entry name" value="PROKAR_LIPOPROTEIN"/>
    <property type="match status" value="1"/>
</dbReference>
<gene>
    <name evidence="1" type="ORF">HLI_20755</name>
</gene>
<dbReference type="Proteomes" id="UP000287756">
    <property type="component" value="Chromosome"/>
</dbReference>
<organism evidence="1 2">
    <name type="scientific">Halobacillus litoralis</name>
    <dbReference type="NCBI Taxonomy" id="45668"/>
    <lineage>
        <taxon>Bacteria</taxon>
        <taxon>Bacillati</taxon>
        <taxon>Bacillota</taxon>
        <taxon>Bacilli</taxon>
        <taxon>Bacillales</taxon>
        <taxon>Bacillaceae</taxon>
        <taxon>Halobacillus</taxon>
    </lineage>
</organism>
<evidence type="ECO:0000313" key="2">
    <source>
        <dbReference type="Proteomes" id="UP000287756"/>
    </source>
</evidence>
<reference evidence="1 2" key="1">
    <citation type="submission" date="2018-01" db="EMBL/GenBank/DDBJ databases">
        <title>The whole genome sequencing and assembly of Halobacillus litoralis ERB031 strain.</title>
        <authorList>
            <person name="Lee S.-J."/>
            <person name="Park M.-K."/>
            <person name="Kim J.-Y."/>
            <person name="Lee Y.-J."/>
            <person name="Yi H."/>
            <person name="Bahn Y.-S."/>
            <person name="Kim J.F."/>
            <person name="Lee D.-W."/>
        </authorList>
    </citation>
    <scope>NUCLEOTIDE SEQUENCE [LARGE SCALE GENOMIC DNA]</scope>
    <source>
        <strain evidence="1 2">ERB 031</strain>
    </source>
</reference>
<evidence type="ECO:0000313" key="1">
    <source>
        <dbReference type="EMBL" id="QAS54473.1"/>
    </source>
</evidence>
<dbReference type="KEGG" id="hli:HLI_20755"/>